<feature type="transmembrane region" description="Helical" evidence="6">
    <location>
        <begin position="102"/>
        <end position="130"/>
    </location>
</feature>
<gene>
    <name evidence="9" type="ORF">EF514_06395</name>
</gene>
<dbReference type="Pfam" id="PF03553">
    <property type="entry name" value="Na_H_antiporter"/>
    <property type="match status" value="1"/>
</dbReference>
<feature type="transmembrane region" description="Helical" evidence="6">
    <location>
        <begin position="6"/>
        <end position="22"/>
    </location>
</feature>
<dbReference type="InterPro" id="IPR018461">
    <property type="entry name" value="Na/H_Antiport_NhaC-like_C"/>
</dbReference>
<evidence type="ECO:0000256" key="6">
    <source>
        <dbReference type="SAM" id="Phobius"/>
    </source>
</evidence>
<evidence type="ECO:0000256" key="4">
    <source>
        <dbReference type="ARBA" id="ARBA00022989"/>
    </source>
</evidence>
<keyword evidence="4 6" id="KW-1133">Transmembrane helix</keyword>
<dbReference type="AlphaFoldDB" id="A0A437S6S2"/>
<feature type="transmembrane region" description="Helical" evidence="6">
    <location>
        <begin position="262"/>
        <end position="280"/>
    </location>
</feature>
<dbReference type="EMBL" id="RLIH01000007">
    <property type="protein sequence ID" value="RVU54730.1"/>
    <property type="molecule type" value="Genomic_DNA"/>
</dbReference>
<evidence type="ECO:0000256" key="5">
    <source>
        <dbReference type="ARBA" id="ARBA00023136"/>
    </source>
</evidence>
<keyword evidence="10" id="KW-1185">Reference proteome</keyword>
<keyword evidence="3 6" id="KW-0812">Transmembrane</keyword>
<feature type="transmembrane region" description="Helical" evidence="6">
    <location>
        <begin position="292"/>
        <end position="310"/>
    </location>
</feature>
<comment type="subcellular location">
    <subcellularLocation>
        <location evidence="1">Cell membrane</location>
        <topology evidence="1">Multi-pass membrane protein</topology>
    </subcellularLocation>
</comment>
<dbReference type="Proteomes" id="UP000288812">
    <property type="component" value="Unassembled WGS sequence"/>
</dbReference>
<accession>A0A437S6S2</accession>
<organism evidence="9 10">
    <name type="scientific">Anaerosphaera multitolerans</name>
    <dbReference type="NCBI Taxonomy" id="2487351"/>
    <lineage>
        <taxon>Bacteria</taxon>
        <taxon>Bacillati</taxon>
        <taxon>Bacillota</taxon>
        <taxon>Tissierellia</taxon>
        <taxon>Tissierellales</taxon>
        <taxon>Peptoniphilaceae</taxon>
        <taxon>Anaerosphaera</taxon>
    </lineage>
</organism>
<name>A0A437S6S2_9FIRM</name>
<reference evidence="9 10" key="1">
    <citation type="submission" date="2018-11" db="EMBL/GenBank/DDBJ databases">
        <title>Genome sequencing and assembly of Anaerosphaera sp. nov., GS7-6-2.</title>
        <authorList>
            <person name="Rettenmaier R."/>
            <person name="Liebl W."/>
            <person name="Zverlov V."/>
        </authorList>
    </citation>
    <scope>NUCLEOTIDE SEQUENCE [LARGE SCALE GENOMIC DNA]</scope>
    <source>
        <strain evidence="9 10">GS7-6-2</strain>
    </source>
</reference>
<keyword evidence="5 6" id="KW-0472">Membrane</keyword>
<protein>
    <submittedName>
        <fullName evidence="9">Sodium:proton antiporter</fullName>
    </submittedName>
</protein>
<dbReference type="RefSeq" id="WP_127724596.1">
    <property type="nucleotide sequence ID" value="NZ_RLIH01000007.1"/>
</dbReference>
<evidence type="ECO:0000259" key="7">
    <source>
        <dbReference type="Pfam" id="PF03553"/>
    </source>
</evidence>
<comment type="caution">
    <text evidence="9">The sequence shown here is derived from an EMBL/GenBank/DDBJ whole genome shotgun (WGS) entry which is preliminary data.</text>
</comment>
<dbReference type="PRINTS" id="PR00173">
    <property type="entry name" value="EDTRNSPORT"/>
</dbReference>
<dbReference type="InterPro" id="IPR052576">
    <property type="entry name" value="AA_Transporter-Related"/>
</dbReference>
<feature type="transmembrane region" description="Helical" evidence="6">
    <location>
        <begin position="193"/>
        <end position="213"/>
    </location>
</feature>
<dbReference type="PANTHER" id="PTHR37821:SF1">
    <property type="entry name" value="AMINO ACID TRANSPORTER YUIF-RELATED"/>
    <property type="match status" value="1"/>
</dbReference>
<feature type="domain" description="Putative Na+/H+ antiporter N-terminal" evidence="8">
    <location>
        <begin position="5"/>
        <end position="96"/>
    </location>
</feature>
<evidence type="ECO:0000256" key="2">
    <source>
        <dbReference type="ARBA" id="ARBA00022475"/>
    </source>
</evidence>
<dbReference type="Pfam" id="PF13726">
    <property type="entry name" value="Na_H_antiport_2"/>
    <property type="match status" value="1"/>
</dbReference>
<feature type="transmembrane region" description="Helical" evidence="6">
    <location>
        <begin position="370"/>
        <end position="388"/>
    </location>
</feature>
<proteinExistence type="predicted"/>
<dbReference type="InterPro" id="IPR032813">
    <property type="entry name" value="Na_H_antiport_N"/>
</dbReference>
<dbReference type="PANTHER" id="PTHR37821">
    <property type="entry name" value="AMINO ACID TRANSPORTER YUIF-RELATED"/>
    <property type="match status" value="1"/>
</dbReference>
<feature type="transmembrane region" description="Helical" evidence="6">
    <location>
        <begin position="330"/>
        <end position="363"/>
    </location>
</feature>
<evidence type="ECO:0000313" key="10">
    <source>
        <dbReference type="Proteomes" id="UP000288812"/>
    </source>
</evidence>
<dbReference type="OrthoDB" id="9772446at2"/>
<evidence type="ECO:0000259" key="8">
    <source>
        <dbReference type="Pfam" id="PF13726"/>
    </source>
</evidence>
<sequence length="441" mass="45891">MLLLNPVVISVIVMVALCLIKFNVMLSILVAAIVGGLAAGMPIYVSGADNNIIDVLISGMGGNSATALSYILLGAFAVGLAKSGLGTILAKKVSKIVAGKKFLMIFMIAFIACFSQNLVPVHIAFVPILIPPLLPVMNKLKVDRRAVACALTFGLKAPYLAVPMGFGLLFHGILVDNISQFGLPITNADVVSVMWIGALSMFIGLVLVVFLLYSRDREYADVVIEGSASLEDEVHMTKEAWGALAGCIVTAVVSILTTSLPYAAIAGIFTMVITGCIKWSEIDEVMEGGIDMMGFIAFVMLVAAGYGTVLRESGGVEELVTTVAQYMHGSKMIAATLMLLVGLLITMGIGTSFGTIPIIAAIYVPLCQEIGFGTGATILLIGVAAALGDAGSPASDSTLGPTSGLNADGQHDHIWDTCVPTFIAFDIPLMIGGVIGALMLG</sequence>
<feature type="transmembrane region" description="Helical" evidence="6">
    <location>
        <begin position="67"/>
        <end position="90"/>
    </location>
</feature>
<evidence type="ECO:0000256" key="1">
    <source>
        <dbReference type="ARBA" id="ARBA00004651"/>
    </source>
</evidence>
<evidence type="ECO:0000313" key="9">
    <source>
        <dbReference type="EMBL" id="RVU54730.1"/>
    </source>
</evidence>
<dbReference type="GO" id="GO:0005886">
    <property type="term" value="C:plasma membrane"/>
    <property type="evidence" value="ECO:0007669"/>
    <property type="project" value="UniProtKB-SubCell"/>
</dbReference>
<evidence type="ECO:0000256" key="3">
    <source>
        <dbReference type="ARBA" id="ARBA00022692"/>
    </source>
</evidence>
<feature type="transmembrane region" description="Helical" evidence="6">
    <location>
        <begin position="29"/>
        <end position="47"/>
    </location>
</feature>
<feature type="transmembrane region" description="Helical" evidence="6">
    <location>
        <begin position="422"/>
        <end position="440"/>
    </location>
</feature>
<keyword evidence="2" id="KW-1003">Cell membrane</keyword>
<feature type="domain" description="Na+/H+ antiporter NhaC-like C-terminal" evidence="7">
    <location>
        <begin position="151"/>
        <end position="433"/>
    </location>
</feature>